<keyword evidence="13" id="KW-1185">Reference proteome</keyword>
<feature type="binding site" evidence="9">
    <location>
        <position position="142"/>
    </location>
    <ligand>
        <name>4-CDP-2-C-methyl-D-erythritol 2-phosphate</name>
        <dbReference type="ChEBI" id="CHEBI:57919"/>
    </ligand>
</feature>
<reference evidence="12 13" key="1">
    <citation type="journal article" date="2012" name="J. Bacteriol.">
        <title>Complete genome sequences of Methylophaga sp. strain JAM1 and Methylophaga sp. strain JAM7.</title>
        <authorList>
            <person name="Villeneuve C."/>
            <person name="Martineau C."/>
            <person name="Mauffrey F."/>
            <person name="Villemur R."/>
        </authorList>
    </citation>
    <scope>NUCLEOTIDE SEQUENCE [LARGE SCALE GENOMIC DNA]</scope>
    <source>
        <strain evidence="12 13">JAM7</strain>
    </source>
</reference>
<name>I1YEX2_METFJ</name>
<dbReference type="EMBL" id="CP003380">
    <property type="protein sequence ID" value="AFJ01465.1"/>
    <property type="molecule type" value="Genomic_DNA"/>
</dbReference>
<dbReference type="InterPro" id="IPR020555">
    <property type="entry name" value="MECDP_synthase_CS"/>
</dbReference>
<evidence type="ECO:0000256" key="2">
    <source>
        <dbReference type="ARBA" id="ARBA00004709"/>
    </source>
</evidence>
<dbReference type="GO" id="GO:0019288">
    <property type="term" value="P:isopentenyl diphosphate biosynthetic process, methylerythritol 4-phosphate pathway"/>
    <property type="evidence" value="ECO:0007669"/>
    <property type="project" value="UniProtKB-UniRule"/>
</dbReference>
<sequence>MRIGHGYDVHRFKADTPLILGGIHIPHTMGLEAHSDGDVLIHAICDAILGAAGRWDIGHHFPDNDMDYAGIDSRILLRRVIADIHQLGWQVANIDSTIIAQQPRLSPFIPQMRELLSEDMHLMIDAVNIKATTTEKLGFTGREEGIAAHAVVLLERDNTL</sequence>
<dbReference type="PROSITE" id="PS01350">
    <property type="entry name" value="ISPF"/>
    <property type="match status" value="1"/>
</dbReference>
<feature type="binding site" evidence="9">
    <location>
        <begin position="34"/>
        <end position="35"/>
    </location>
    <ligand>
        <name>4-CDP-2-C-methyl-D-erythritol 2-phosphate</name>
        <dbReference type="ChEBI" id="CHEBI:57919"/>
    </ligand>
</feature>
<dbReference type="GO" id="GO:0008685">
    <property type="term" value="F:2-C-methyl-D-erythritol 2,4-cyclodiphosphate synthase activity"/>
    <property type="evidence" value="ECO:0007669"/>
    <property type="project" value="UniProtKB-UniRule"/>
</dbReference>
<comment type="pathway">
    <text evidence="2 9">Isoprenoid biosynthesis; isopentenyl diphosphate biosynthesis via DXP pathway; isopentenyl diphosphate from 1-deoxy-D-xylulose 5-phosphate: step 4/6.</text>
</comment>
<evidence type="ECO:0000256" key="6">
    <source>
        <dbReference type="ARBA" id="ARBA00022723"/>
    </source>
</evidence>
<feature type="binding site" evidence="9">
    <location>
        <begin position="61"/>
        <end position="65"/>
    </location>
    <ligand>
        <name>4-CDP-2-C-methyl-D-erythritol 2-phosphate</name>
        <dbReference type="ChEBI" id="CHEBI:57919"/>
    </ligand>
</feature>
<feature type="binding site" evidence="9">
    <location>
        <position position="8"/>
    </location>
    <ligand>
        <name>a divalent metal cation</name>
        <dbReference type="ChEBI" id="CHEBI:60240"/>
    </ligand>
</feature>
<comment type="caution">
    <text evidence="9">Lacks conserved residue(s) required for the propagation of feature annotation.</text>
</comment>
<evidence type="ECO:0000256" key="10">
    <source>
        <dbReference type="RuleBase" id="RU004395"/>
    </source>
</evidence>
<dbReference type="PANTHER" id="PTHR43181">
    <property type="entry name" value="2-C-METHYL-D-ERYTHRITOL 2,4-CYCLODIPHOSPHATE SYNTHASE, CHLOROPLASTIC"/>
    <property type="match status" value="1"/>
</dbReference>
<dbReference type="SUPFAM" id="SSF69765">
    <property type="entry name" value="IpsF-like"/>
    <property type="match status" value="1"/>
</dbReference>
<dbReference type="Proteomes" id="UP000009145">
    <property type="component" value="Chromosome"/>
</dbReference>
<dbReference type="FunFam" id="3.30.1330.50:FF:000001">
    <property type="entry name" value="2-C-methyl-D-erythritol 2,4-cyclodiphosphate synthase"/>
    <property type="match status" value="1"/>
</dbReference>
<evidence type="ECO:0000256" key="5">
    <source>
        <dbReference type="ARBA" id="ARBA00012579"/>
    </source>
</evidence>
<protein>
    <recommendedName>
        <fullName evidence="5 9">2-C-methyl-D-erythritol 2,4-cyclodiphosphate synthase</fullName>
        <shortName evidence="9">MECDP-synthase</shortName>
        <shortName evidence="9">MECPP-synthase</shortName>
        <shortName evidence="9">MECPS</shortName>
        <ecNumber evidence="5 9">4.6.1.12</ecNumber>
    </recommendedName>
</protein>
<organism evidence="12 13">
    <name type="scientific">Methylophaga frappieri (strain ATCC BAA-2434 / DSM 25690 / JAM7)</name>
    <dbReference type="NCBI Taxonomy" id="754477"/>
    <lineage>
        <taxon>Bacteria</taxon>
        <taxon>Pseudomonadati</taxon>
        <taxon>Pseudomonadota</taxon>
        <taxon>Gammaproteobacteria</taxon>
        <taxon>Thiotrichales</taxon>
        <taxon>Piscirickettsiaceae</taxon>
        <taxon>Methylophaga</taxon>
    </lineage>
</organism>
<dbReference type="KEGG" id="mec:Q7C_286"/>
<dbReference type="Pfam" id="PF02542">
    <property type="entry name" value="YgbB"/>
    <property type="match status" value="1"/>
</dbReference>
<evidence type="ECO:0000313" key="13">
    <source>
        <dbReference type="Proteomes" id="UP000009145"/>
    </source>
</evidence>
<gene>
    <name evidence="9" type="primary">ispF</name>
    <name evidence="12" type="ordered locus">Q7C_286</name>
</gene>
<feature type="domain" description="2-C-methyl-D-erythritol 2,4-cyclodiphosphate synthase" evidence="11">
    <location>
        <begin position="1"/>
        <end position="154"/>
    </location>
</feature>
<dbReference type="InterPro" id="IPR003526">
    <property type="entry name" value="MECDP_synthase"/>
</dbReference>
<accession>I1YEX2</accession>
<comment type="similarity">
    <text evidence="3 9 10">Belongs to the IspF family.</text>
</comment>
<evidence type="ECO:0000256" key="4">
    <source>
        <dbReference type="ARBA" id="ARBA00011233"/>
    </source>
</evidence>
<evidence type="ECO:0000256" key="3">
    <source>
        <dbReference type="ARBA" id="ARBA00008480"/>
    </source>
</evidence>
<evidence type="ECO:0000259" key="11">
    <source>
        <dbReference type="Pfam" id="PF02542"/>
    </source>
</evidence>
<feature type="binding site" evidence="9">
    <location>
        <begin position="8"/>
        <end position="10"/>
    </location>
    <ligand>
        <name>4-CDP-2-C-methyl-D-erythritol 2-phosphate</name>
        <dbReference type="ChEBI" id="CHEBI:57919"/>
    </ligand>
</feature>
<dbReference type="NCBIfam" id="TIGR00151">
    <property type="entry name" value="ispF"/>
    <property type="match status" value="1"/>
</dbReference>
<comment type="catalytic activity">
    <reaction evidence="1 9 10">
        <text>4-CDP-2-C-methyl-D-erythritol 2-phosphate = 2-C-methyl-D-erythritol 2,4-cyclic diphosphate + CMP</text>
        <dbReference type="Rhea" id="RHEA:23864"/>
        <dbReference type="ChEBI" id="CHEBI:57919"/>
        <dbReference type="ChEBI" id="CHEBI:58483"/>
        <dbReference type="ChEBI" id="CHEBI:60377"/>
        <dbReference type="EC" id="4.6.1.12"/>
    </reaction>
</comment>
<feature type="binding site" evidence="9">
    <location>
        <position position="139"/>
    </location>
    <ligand>
        <name>4-CDP-2-C-methyl-D-erythritol 2-phosphate</name>
        <dbReference type="ChEBI" id="CHEBI:57919"/>
    </ligand>
</feature>
<feature type="binding site" evidence="9">
    <location>
        <begin position="132"/>
        <end position="135"/>
    </location>
    <ligand>
        <name>4-CDP-2-C-methyl-D-erythritol 2-phosphate</name>
        <dbReference type="ChEBI" id="CHEBI:57919"/>
    </ligand>
</feature>
<comment type="subunit">
    <text evidence="4 9">Homotrimer.</text>
</comment>
<dbReference type="PATRIC" id="fig|754477.3.peg.284"/>
<dbReference type="OrthoDB" id="9804336at2"/>
<feature type="site" description="Transition state stabilizer" evidence="9">
    <location>
        <position position="133"/>
    </location>
</feature>
<keyword evidence="8 9" id="KW-0456">Lyase</keyword>
<comment type="function">
    <text evidence="9">Involved in the biosynthesis of isopentenyl diphosphate (IPP) and dimethylallyl diphosphate (DMAPP), two major building blocks of isoprenoid compounds. Catalyzes the conversion of 4-diphosphocytidyl-2-C-methyl-D-erythritol 2-phosphate (CDP-ME2P) to 2-C-methyl-D-erythritol 2,4-cyclodiphosphate (ME-CPP) with a corresponding release of cytidine 5-monophosphate (CMP).</text>
</comment>
<dbReference type="Gene3D" id="3.30.1330.50">
    <property type="entry name" value="2-C-methyl-D-erythritol 2,4-cyclodiphosphate synthase"/>
    <property type="match status" value="1"/>
</dbReference>
<dbReference type="RefSeq" id="WP_014702915.1">
    <property type="nucleotide sequence ID" value="NC_017856.1"/>
</dbReference>
<dbReference type="EC" id="4.6.1.12" evidence="5 9"/>
<dbReference type="GO" id="GO:0046872">
    <property type="term" value="F:metal ion binding"/>
    <property type="evidence" value="ECO:0007669"/>
    <property type="project" value="UniProtKB-KW"/>
</dbReference>
<evidence type="ECO:0000256" key="1">
    <source>
        <dbReference type="ARBA" id="ARBA00000200"/>
    </source>
</evidence>
<feature type="binding site" evidence="9">
    <location>
        <position position="42"/>
    </location>
    <ligand>
        <name>a divalent metal cation</name>
        <dbReference type="ChEBI" id="CHEBI:60240"/>
    </ligand>
</feature>
<evidence type="ECO:0000256" key="7">
    <source>
        <dbReference type="ARBA" id="ARBA00023229"/>
    </source>
</evidence>
<dbReference type="PANTHER" id="PTHR43181:SF1">
    <property type="entry name" value="2-C-METHYL-D-ERYTHRITOL 2,4-CYCLODIPHOSPHATE SYNTHASE, CHLOROPLASTIC"/>
    <property type="match status" value="1"/>
</dbReference>
<comment type="cofactor">
    <cofactor evidence="9">
        <name>a divalent metal cation</name>
        <dbReference type="ChEBI" id="CHEBI:60240"/>
    </cofactor>
    <text evidence="9">Binds 1 divalent metal cation per subunit.</text>
</comment>
<evidence type="ECO:0000313" key="12">
    <source>
        <dbReference type="EMBL" id="AFJ01465.1"/>
    </source>
</evidence>
<dbReference type="HOGENOM" id="CLU_084630_2_0_6"/>
<dbReference type="GO" id="GO:0016114">
    <property type="term" value="P:terpenoid biosynthetic process"/>
    <property type="evidence" value="ECO:0007669"/>
    <property type="project" value="InterPro"/>
</dbReference>
<dbReference type="eggNOG" id="COG0245">
    <property type="taxonomic scope" value="Bacteria"/>
</dbReference>
<keyword evidence="7 9" id="KW-0414">Isoprene biosynthesis</keyword>
<evidence type="ECO:0000256" key="8">
    <source>
        <dbReference type="ARBA" id="ARBA00023239"/>
    </source>
</evidence>
<dbReference type="UniPathway" id="UPA00056">
    <property type="reaction ID" value="UER00095"/>
</dbReference>
<dbReference type="AlphaFoldDB" id="I1YEX2"/>
<dbReference type="STRING" id="754477.Q7C_286"/>
<proteinExistence type="inferred from homology"/>
<feature type="binding site" evidence="9">
    <location>
        <begin position="56"/>
        <end position="58"/>
    </location>
    <ligand>
        <name>4-CDP-2-C-methyl-D-erythritol 2-phosphate</name>
        <dbReference type="ChEBI" id="CHEBI:57919"/>
    </ligand>
</feature>
<dbReference type="CDD" id="cd00554">
    <property type="entry name" value="MECDP_synthase"/>
    <property type="match status" value="1"/>
</dbReference>
<feature type="site" description="Transition state stabilizer" evidence="9">
    <location>
        <position position="34"/>
    </location>
</feature>
<dbReference type="InterPro" id="IPR036571">
    <property type="entry name" value="MECDP_synthase_sf"/>
</dbReference>
<evidence type="ECO:0000256" key="9">
    <source>
        <dbReference type="HAMAP-Rule" id="MF_00107"/>
    </source>
</evidence>
<keyword evidence="6 9" id="KW-0479">Metal-binding</keyword>
<feature type="binding site" evidence="9">
    <location>
        <position position="10"/>
    </location>
    <ligand>
        <name>a divalent metal cation</name>
        <dbReference type="ChEBI" id="CHEBI:60240"/>
    </ligand>
</feature>
<dbReference type="HAMAP" id="MF_00107">
    <property type="entry name" value="IspF"/>
    <property type="match status" value="1"/>
</dbReference>